<evidence type="ECO:0000313" key="1">
    <source>
        <dbReference type="EMBL" id="PKK74004.1"/>
    </source>
</evidence>
<comment type="caution">
    <text evidence="1">The sequence shown here is derived from an EMBL/GenBank/DDBJ whole genome shotgun (WGS) entry which is preliminary data.</text>
</comment>
<reference evidence="1 2" key="2">
    <citation type="submission" date="2017-10" db="EMBL/GenBank/DDBJ databases">
        <title>Extensive intraspecific genome diversity in a model arbuscular mycorrhizal fungus.</title>
        <authorList>
            <person name="Chen E.C.H."/>
            <person name="Morin E."/>
            <person name="Baudet D."/>
            <person name="Noel J."/>
            <person name="Ndikumana S."/>
            <person name="Charron P."/>
            <person name="St-Onge C."/>
            <person name="Giorgi J."/>
            <person name="Grigoriev I.V."/>
            <person name="Roux C."/>
            <person name="Martin F.M."/>
            <person name="Corradi N."/>
        </authorList>
    </citation>
    <scope>NUCLEOTIDE SEQUENCE [LARGE SCALE GENOMIC DNA]</scope>
    <source>
        <strain evidence="1 2">C2</strain>
    </source>
</reference>
<gene>
    <name evidence="1" type="ORF">RhiirC2_739622</name>
</gene>
<organism evidence="1 2">
    <name type="scientific">Rhizophagus irregularis</name>
    <dbReference type="NCBI Taxonomy" id="588596"/>
    <lineage>
        <taxon>Eukaryota</taxon>
        <taxon>Fungi</taxon>
        <taxon>Fungi incertae sedis</taxon>
        <taxon>Mucoromycota</taxon>
        <taxon>Glomeromycotina</taxon>
        <taxon>Glomeromycetes</taxon>
        <taxon>Glomerales</taxon>
        <taxon>Glomeraceae</taxon>
        <taxon>Rhizophagus</taxon>
    </lineage>
</organism>
<accession>A0A2N1NJJ7</accession>
<reference evidence="1 2" key="1">
    <citation type="submission" date="2016-04" db="EMBL/GenBank/DDBJ databases">
        <title>Genome analyses suggest a sexual origin of heterokaryosis in a supposedly ancient asexual fungus.</title>
        <authorList>
            <person name="Ropars J."/>
            <person name="Sedzielewska K."/>
            <person name="Noel J."/>
            <person name="Charron P."/>
            <person name="Farinelli L."/>
            <person name="Marton T."/>
            <person name="Kruger M."/>
            <person name="Pelin A."/>
            <person name="Brachmann A."/>
            <person name="Corradi N."/>
        </authorList>
    </citation>
    <scope>NUCLEOTIDE SEQUENCE [LARGE SCALE GENOMIC DNA]</scope>
    <source>
        <strain evidence="1 2">C2</strain>
    </source>
</reference>
<dbReference type="EMBL" id="LLXL01000332">
    <property type="protein sequence ID" value="PKK74004.1"/>
    <property type="molecule type" value="Genomic_DNA"/>
</dbReference>
<name>A0A2N1NJJ7_9GLOM</name>
<evidence type="ECO:0000313" key="2">
    <source>
        <dbReference type="Proteomes" id="UP000233469"/>
    </source>
</evidence>
<dbReference type="Proteomes" id="UP000233469">
    <property type="component" value="Unassembled WGS sequence"/>
</dbReference>
<proteinExistence type="predicted"/>
<dbReference type="AlphaFoldDB" id="A0A2N1NJJ7"/>
<sequence>MLIGFLIFMQSQFLNSSNELSHSFLLKSLEINFFPPINLRFVYFVQFLLELLEFVLTK</sequence>
<protein>
    <submittedName>
        <fullName evidence="1">Uncharacterized protein</fullName>
    </submittedName>
</protein>